<accession>A0A8B7AWZ4</accession>
<evidence type="ECO:0000313" key="7">
    <source>
        <dbReference type="RefSeq" id="XP_007952463.1"/>
    </source>
</evidence>
<evidence type="ECO:0000256" key="3">
    <source>
        <dbReference type="ARBA" id="ARBA00022801"/>
    </source>
</evidence>
<evidence type="ECO:0000256" key="1">
    <source>
        <dbReference type="ARBA" id="ARBA00005429"/>
    </source>
</evidence>
<gene>
    <name evidence="7" type="primary">LOC103208577</name>
</gene>
<dbReference type="GO" id="GO:0000045">
    <property type="term" value="P:autophagosome assembly"/>
    <property type="evidence" value="ECO:0007669"/>
    <property type="project" value="TreeGrafter"/>
</dbReference>
<dbReference type="GO" id="GO:0035458">
    <property type="term" value="P:cellular response to interferon-beta"/>
    <property type="evidence" value="ECO:0007669"/>
    <property type="project" value="TreeGrafter"/>
</dbReference>
<evidence type="ECO:0000259" key="5">
    <source>
        <dbReference type="PROSITE" id="PS51716"/>
    </source>
</evidence>
<feature type="domain" description="IRG-type G" evidence="5">
    <location>
        <begin position="69"/>
        <end position="251"/>
    </location>
</feature>
<dbReference type="GO" id="GO:0005525">
    <property type="term" value="F:GTP binding"/>
    <property type="evidence" value="ECO:0007669"/>
    <property type="project" value="UniProtKB-KW"/>
</dbReference>
<proteinExistence type="inferred from homology"/>
<dbReference type="GeneID" id="103208577"/>
<dbReference type="FunFam" id="3.40.50.300:FF:000541">
    <property type="entry name" value="Immunity related GTPase M"/>
    <property type="match status" value="1"/>
</dbReference>
<organism evidence="6 7">
    <name type="scientific">Orycteropus afer afer</name>
    <dbReference type="NCBI Taxonomy" id="1230840"/>
    <lineage>
        <taxon>Eukaryota</taxon>
        <taxon>Metazoa</taxon>
        <taxon>Chordata</taxon>
        <taxon>Craniata</taxon>
        <taxon>Vertebrata</taxon>
        <taxon>Euteleostomi</taxon>
        <taxon>Mammalia</taxon>
        <taxon>Eutheria</taxon>
        <taxon>Afrotheria</taxon>
        <taxon>Tubulidentata</taxon>
        <taxon>Orycteropodidae</taxon>
        <taxon>Orycteropus</taxon>
    </lineage>
</organism>
<protein>
    <submittedName>
        <fullName evidence="7">T-cell-specific guanine nucleotide triphosphate-binding protein 2-like</fullName>
    </submittedName>
</protein>
<dbReference type="OrthoDB" id="422720at2759"/>
<dbReference type="GO" id="GO:0003924">
    <property type="term" value="F:GTPase activity"/>
    <property type="evidence" value="ECO:0007669"/>
    <property type="project" value="TreeGrafter"/>
</dbReference>
<comment type="similarity">
    <text evidence="1">Belongs to the TRAFAC class dynamin-like GTPase superfamily. IRG family.</text>
</comment>
<reference evidence="7" key="1">
    <citation type="submission" date="2025-08" db="UniProtKB">
        <authorList>
            <consortium name="RefSeq"/>
        </authorList>
    </citation>
    <scope>IDENTIFICATION</scope>
</reference>
<dbReference type="InterPro" id="IPR007743">
    <property type="entry name" value="Immunity-related_GTPase-like"/>
</dbReference>
<dbReference type="Gene3D" id="3.40.50.300">
    <property type="entry name" value="P-loop containing nucleotide triphosphate hydrolases"/>
    <property type="match status" value="1"/>
</dbReference>
<dbReference type="GO" id="GO:0045087">
    <property type="term" value="P:innate immune response"/>
    <property type="evidence" value="ECO:0007669"/>
    <property type="project" value="TreeGrafter"/>
</dbReference>
<keyword evidence="6" id="KW-1185">Reference proteome</keyword>
<dbReference type="PROSITE" id="PS51716">
    <property type="entry name" value="G_IRG"/>
    <property type="match status" value="1"/>
</dbReference>
<dbReference type="Pfam" id="PF05049">
    <property type="entry name" value="IIGP"/>
    <property type="match status" value="1"/>
</dbReference>
<dbReference type="CDD" id="cd04104">
    <property type="entry name" value="p47_IIGP_like"/>
    <property type="match status" value="1"/>
</dbReference>
<evidence type="ECO:0000313" key="6">
    <source>
        <dbReference type="Proteomes" id="UP000694850"/>
    </source>
</evidence>
<evidence type="ECO:0000256" key="4">
    <source>
        <dbReference type="ARBA" id="ARBA00023134"/>
    </source>
</evidence>
<dbReference type="AlphaFoldDB" id="A0A8B7AWZ4"/>
<dbReference type="GO" id="GO:0005789">
    <property type="term" value="C:endoplasmic reticulum membrane"/>
    <property type="evidence" value="ECO:0007669"/>
    <property type="project" value="TreeGrafter"/>
</dbReference>
<dbReference type="InterPro" id="IPR051515">
    <property type="entry name" value="IRG"/>
</dbReference>
<keyword evidence="2" id="KW-0547">Nucleotide-binding</keyword>
<name>A0A8B7AWZ4_ORYAF</name>
<dbReference type="RefSeq" id="XP_007952463.1">
    <property type="nucleotide sequence ID" value="XM_007954272.1"/>
</dbReference>
<keyword evidence="3" id="KW-0378">Hydrolase</keyword>
<dbReference type="InterPro" id="IPR030385">
    <property type="entry name" value="G_IRG_dom"/>
</dbReference>
<dbReference type="Proteomes" id="UP000694850">
    <property type="component" value="Unplaced"/>
</dbReference>
<dbReference type="PANTHER" id="PTHR32341:SF15">
    <property type="entry name" value="INTERFERON-GAMMA-INDUCIBLE GTPASE 10-RELATED"/>
    <property type="match status" value="1"/>
</dbReference>
<dbReference type="InterPro" id="IPR027417">
    <property type="entry name" value="P-loop_NTPase"/>
</dbReference>
<dbReference type="SUPFAM" id="SSF52540">
    <property type="entry name" value="P-loop containing nucleoside triphosphate hydrolases"/>
    <property type="match status" value="1"/>
</dbReference>
<keyword evidence="4" id="KW-0342">GTP-binding</keyword>
<sequence length="419" mass="46946">MGQSPSSERSDSKAHNLASSFKEFFKDFKMESKVLSPEAITLIKSSLEKGNVEETASVISNALKDIKNAPLNIAVTGESGSGKSSFINALRGIGHEDEDAAPVGVVETTMERTPYLHSKLPNVTIWDLPGIGTTKFKPQDYLKAMKFGEYDFFIIICATRFKDTDSQLAKIIGKMKKNFYFVRSKVDSDLHNLQRSKPNTFKKDVALEQMRNDCLKQLQDIKVKDPQVFLISSMNVSAYDFPNLENTLLEELPAHKRHIFIQCLPNVTDTAIDRKKDSLKQIILLEALKAGASATIPIMGFISDQDVEKLEKTLILYRSYFGLDDASLESTAKYLQLSVEELKAKIKSPHLLSIEKQEETLGEKLLNLVEKFCSISGGFLATGLYFRKTYYLQNVFLDTVVDDAKILQKEILKASIGSE</sequence>
<evidence type="ECO:0000256" key="2">
    <source>
        <dbReference type="ARBA" id="ARBA00022741"/>
    </source>
</evidence>
<dbReference type="PANTHER" id="PTHR32341">
    <property type="entry name" value="INTERFERON-INDUCIBLE GTPASE"/>
    <property type="match status" value="1"/>
</dbReference>